<dbReference type="Proteomes" id="UP000325466">
    <property type="component" value="Unassembled WGS sequence"/>
</dbReference>
<feature type="transmembrane region" description="Helical" evidence="20">
    <location>
        <begin position="227"/>
        <end position="247"/>
    </location>
</feature>
<evidence type="ECO:0000256" key="6">
    <source>
        <dbReference type="ARBA" id="ARBA00012487"/>
    </source>
</evidence>
<evidence type="ECO:0000256" key="19">
    <source>
        <dbReference type="SAM" id="MobiDB-lite"/>
    </source>
</evidence>
<evidence type="ECO:0000256" key="13">
    <source>
        <dbReference type="ARBA" id="ARBA00022989"/>
    </source>
</evidence>
<evidence type="ECO:0000256" key="2">
    <source>
        <dbReference type="ARBA" id="ARBA00004651"/>
    </source>
</evidence>
<evidence type="ECO:0000256" key="1">
    <source>
        <dbReference type="ARBA" id="ARBA00001698"/>
    </source>
</evidence>
<evidence type="ECO:0000256" key="7">
    <source>
        <dbReference type="ARBA" id="ARBA00019373"/>
    </source>
</evidence>
<comment type="pathway">
    <text evidence="4">Lipid metabolism.</text>
</comment>
<evidence type="ECO:0000256" key="3">
    <source>
        <dbReference type="ARBA" id="ARBA00005119"/>
    </source>
</evidence>
<comment type="similarity">
    <text evidence="5 18">Belongs to the CDS family.</text>
</comment>
<accession>A0A059MRP9</accession>
<dbReference type="EC" id="2.7.7.41" evidence="6 18"/>
<evidence type="ECO:0000313" key="22">
    <source>
        <dbReference type="EMBL" id="UYF92278.1"/>
    </source>
</evidence>
<evidence type="ECO:0000256" key="4">
    <source>
        <dbReference type="ARBA" id="ARBA00005189"/>
    </source>
</evidence>
<evidence type="ECO:0000256" key="15">
    <source>
        <dbReference type="ARBA" id="ARBA00023136"/>
    </source>
</evidence>
<dbReference type="InterPro" id="IPR000374">
    <property type="entry name" value="PC_trans"/>
</dbReference>
<feature type="transmembrane region" description="Helical" evidence="20">
    <location>
        <begin position="253"/>
        <end position="275"/>
    </location>
</feature>
<dbReference type="PANTHER" id="PTHR46382:SF1">
    <property type="entry name" value="PHOSPHATIDATE CYTIDYLYLTRANSFERASE"/>
    <property type="match status" value="1"/>
</dbReference>
<evidence type="ECO:0000256" key="18">
    <source>
        <dbReference type="RuleBase" id="RU003938"/>
    </source>
</evidence>
<feature type="transmembrane region" description="Helical" evidence="20">
    <location>
        <begin position="56"/>
        <end position="74"/>
    </location>
</feature>
<keyword evidence="9" id="KW-0444">Lipid biosynthesis</keyword>
<keyword evidence="12 18" id="KW-0548">Nucleotidyltransferase</keyword>
<evidence type="ECO:0000313" key="21">
    <source>
        <dbReference type="EMBL" id="GES38903.1"/>
    </source>
</evidence>
<keyword evidence="10 18" id="KW-0808">Transferase</keyword>
<dbReference type="KEGG" id="rav:AAT18_11510"/>
<dbReference type="EMBL" id="BLAH01000103">
    <property type="protein sequence ID" value="GES38903.1"/>
    <property type="molecule type" value="Genomic_DNA"/>
</dbReference>
<evidence type="ECO:0000256" key="14">
    <source>
        <dbReference type="ARBA" id="ARBA00023098"/>
    </source>
</evidence>
<protein>
    <recommendedName>
        <fullName evidence="7 18">Phosphatidate cytidylyltransferase</fullName>
        <ecNumber evidence="6 18">2.7.7.41</ecNumber>
    </recommendedName>
</protein>
<reference evidence="21" key="2">
    <citation type="submission" date="2019-10" db="EMBL/GenBank/DDBJ databases">
        <title>Draft genome sequence of Rhodococcus aetherivorans JCM 14343.</title>
        <authorList>
            <person name="Inoue D."/>
            <person name="Nakazawa M."/>
            <person name="Yamamoto N."/>
            <person name="Sei K."/>
            <person name="Ike M."/>
        </authorList>
    </citation>
    <scope>NUCLEOTIDE SEQUENCE</scope>
    <source>
        <strain evidence="21">JCM 14343</strain>
    </source>
</reference>
<comment type="subcellular location">
    <subcellularLocation>
        <location evidence="2">Cell membrane</location>
        <topology evidence="2">Multi-pass membrane protein</topology>
    </subcellularLocation>
</comment>
<evidence type="ECO:0000256" key="20">
    <source>
        <dbReference type="SAM" id="Phobius"/>
    </source>
</evidence>
<reference evidence="22" key="3">
    <citation type="submission" date="2022-09" db="EMBL/GenBank/DDBJ databases">
        <title>The genome sequence of Rhodococcus aetherivorans N1.</title>
        <authorList>
            <person name="Jiang W."/>
        </authorList>
    </citation>
    <scope>NUCLEOTIDE SEQUENCE</scope>
    <source>
        <strain evidence="22">N1</strain>
    </source>
</reference>
<evidence type="ECO:0000256" key="10">
    <source>
        <dbReference type="ARBA" id="ARBA00022679"/>
    </source>
</evidence>
<feature type="transmembrane region" description="Helical" evidence="20">
    <location>
        <begin position="191"/>
        <end position="215"/>
    </location>
</feature>
<keyword evidence="11 18" id="KW-0812">Transmembrane</keyword>
<accession>A0A0F6VIT3</accession>
<evidence type="ECO:0000256" key="17">
    <source>
        <dbReference type="ARBA" id="ARBA00023264"/>
    </source>
</evidence>
<evidence type="ECO:0000256" key="16">
    <source>
        <dbReference type="ARBA" id="ARBA00023209"/>
    </source>
</evidence>
<evidence type="ECO:0000256" key="8">
    <source>
        <dbReference type="ARBA" id="ARBA00022475"/>
    </source>
</evidence>
<evidence type="ECO:0000313" key="23">
    <source>
        <dbReference type="Proteomes" id="UP000325466"/>
    </source>
</evidence>
<comment type="catalytic activity">
    <reaction evidence="1 18">
        <text>a 1,2-diacyl-sn-glycero-3-phosphate + CTP + H(+) = a CDP-1,2-diacyl-sn-glycerol + diphosphate</text>
        <dbReference type="Rhea" id="RHEA:16229"/>
        <dbReference type="ChEBI" id="CHEBI:15378"/>
        <dbReference type="ChEBI" id="CHEBI:33019"/>
        <dbReference type="ChEBI" id="CHEBI:37563"/>
        <dbReference type="ChEBI" id="CHEBI:58332"/>
        <dbReference type="ChEBI" id="CHEBI:58608"/>
        <dbReference type="EC" id="2.7.7.41"/>
    </reaction>
</comment>
<keyword evidence="14" id="KW-0443">Lipid metabolism</keyword>
<dbReference type="GO" id="GO:0004605">
    <property type="term" value="F:phosphatidate cytidylyltransferase activity"/>
    <property type="evidence" value="ECO:0007669"/>
    <property type="project" value="UniProtKB-EC"/>
</dbReference>
<dbReference type="GeneID" id="83622240"/>
<dbReference type="AlphaFoldDB" id="A0A059MRP9"/>
<accession>N1M3X0</accession>
<gene>
    <name evidence="22" type="ORF">OCS65_17445</name>
    <name evidence="21" type="ORF">RAJCM14343_4171</name>
</gene>
<dbReference type="GO" id="GO:0005886">
    <property type="term" value="C:plasma membrane"/>
    <property type="evidence" value="ECO:0007669"/>
    <property type="project" value="UniProtKB-SubCell"/>
</dbReference>
<feature type="compositionally biased region" description="Polar residues" evidence="19">
    <location>
        <begin position="1"/>
        <end position="10"/>
    </location>
</feature>
<dbReference type="EMBL" id="CP106982">
    <property type="protein sequence ID" value="UYF92278.1"/>
    <property type="molecule type" value="Genomic_DNA"/>
</dbReference>
<dbReference type="PROSITE" id="PS01315">
    <property type="entry name" value="CDS"/>
    <property type="match status" value="1"/>
</dbReference>
<sequence>MGTAAGSSDPQLPLGVTDADSAAEAAKADPEVPPVRPDATPTAEPAKKSSRAGRNLPAAVGVGAGLGALVIVVLAFAPKAWLVVVAVAIAIATWEVTKRLREADVLVPRIPLLVGGQAMIWLGWPYGTTGVLGAFAGTTVVSMLWRLFDRGLRGRPRNYLRDTAVTVFTAAWVPFLASFATLMVLDDNGAARVFCLMIVCVASDVGGYAAGVLFGKHPMAPAISPKKSWEGFGGSVLACTVAGILTVTLLLDAAWWIGALLGVVLAATATASDLIESQVKRDLGIKDMGTLLPGHGGIMDRLDSILPSAFVTWLVLGAFV</sequence>
<dbReference type="Proteomes" id="UP001163947">
    <property type="component" value="Chromosome"/>
</dbReference>
<comment type="pathway">
    <text evidence="3 18">Phospholipid metabolism; CDP-diacylglycerol biosynthesis; CDP-diacylglycerol from sn-glycerol 3-phosphate: step 3/3.</text>
</comment>
<reference evidence="21 23" key="1">
    <citation type="journal article" date="2018" name="Biodegradation">
        <title>1,4-Dioxane degradation characteristics of Rhodococcus aetherivorans JCM 14343.</title>
        <authorList>
            <person name="Inoue D."/>
            <person name="Tsunoda T."/>
            <person name="Yamamoto N."/>
            <person name="Ike M."/>
            <person name="Sei K."/>
        </authorList>
    </citation>
    <scope>NUCLEOTIDE SEQUENCE [LARGE SCALE GENOMIC DNA]</scope>
    <source>
        <strain evidence="21 23">JCM 14343</strain>
    </source>
</reference>
<evidence type="ECO:0000313" key="24">
    <source>
        <dbReference type="Proteomes" id="UP001163947"/>
    </source>
</evidence>
<feature type="transmembrane region" description="Helical" evidence="20">
    <location>
        <begin position="130"/>
        <end position="148"/>
    </location>
</feature>
<keyword evidence="16" id="KW-0594">Phospholipid biosynthesis</keyword>
<feature type="region of interest" description="Disordered" evidence="19">
    <location>
        <begin position="1"/>
        <end position="51"/>
    </location>
</feature>
<proteinExistence type="inferred from homology"/>
<keyword evidence="13 20" id="KW-1133">Transmembrane helix</keyword>
<keyword evidence="23" id="KW-1185">Reference proteome</keyword>
<organism evidence="22 24">
    <name type="scientific">Rhodococcus aetherivorans</name>
    <dbReference type="NCBI Taxonomy" id="191292"/>
    <lineage>
        <taxon>Bacteria</taxon>
        <taxon>Bacillati</taxon>
        <taxon>Actinomycetota</taxon>
        <taxon>Actinomycetes</taxon>
        <taxon>Mycobacteriales</taxon>
        <taxon>Nocardiaceae</taxon>
        <taxon>Rhodococcus</taxon>
    </lineage>
</organism>
<dbReference type="GO" id="GO:0016024">
    <property type="term" value="P:CDP-diacylglycerol biosynthetic process"/>
    <property type="evidence" value="ECO:0007669"/>
    <property type="project" value="TreeGrafter"/>
</dbReference>
<keyword evidence="8" id="KW-1003">Cell membrane</keyword>
<keyword evidence="15 20" id="KW-0472">Membrane</keyword>
<feature type="transmembrane region" description="Helical" evidence="20">
    <location>
        <begin position="160"/>
        <end position="185"/>
    </location>
</feature>
<dbReference type="RefSeq" id="WP_006937443.1">
    <property type="nucleotide sequence ID" value="NZ_BAAAYP010000012.1"/>
</dbReference>
<keyword evidence="17" id="KW-1208">Phospholipid metabolism</keyword>
<evidence type="ECO:0000256" key="9">
    <source>
        <dbReference type="ARBA" id="ARBA00022516"/>
    </source>
</evidence>
<dbReference type="Pfam" id="PF01148">
    <property type="entry name" value="CTP_transf_1"/>
    <property type="match status" value="1"/>
</dbReference>
<name>A0A059MRP9_9NOCA</name>
<dbReference type="PANTHER" id="PTHR46382">
    <property type="entry name" value="PHOSPHATIDATE CYTIDYLYLTRANSFERASE"/>
    <property type="match status" value="1"/>
</dbReference>
<evidence type="ECO:0000256" key="5">
    <source>
        <dbReference type="ARBA" id="ARBA00010185"/>
    </source>
</evidence>
<evidence type="ECO:0000256" key="12">
    <source>
        <dbReference type="ARBA" id="ARBA00022695"/>
    </source>
</evidence>
<evidence type="ECO:0000256" key="11">
    <source>
        <dbReference type="ARBA" id="ARBA00022692"/>
    </source>
</evidence>